<name>A0A4V2YRY4_9ACTN</name>
<dbReference type="RefSeq" id="WP_132203564.1">
    <property type="nucleotide sequence ID" value="NZ_SMKY01000292.1"/>
</dbReference>
<accession>A0A4V2YRY4</accession>
<dbReference type="OrthoDB" id="3429127at2"/>
<dbReference type="InterPro" id="IPR013974">
    <property type="entry name" value="SAF"/>
</dbReference>
<keyword evidence="4" id="KW-1185">Reference proteome</keyword>
<feature type="chain" id="PRO_5038699930" description="SAF domain-containing protein" evidence="1">
    <location>
        <begin position="23"/>
        <end position="197"/>
    </location>
</feature>
<comment type="caution">
    <text evidence="3">The sequence shown here is derived from an EMBL/GenBank/DDBJ whole genome shotgun (WGS) entry which is preliminary data.</text>
</comment>
<feature type="signal peptide" evidence="1">
    <location>
        <begin position="1"/>
        <end position="22"/>
    </location>
</feature>
<feature type="domain" description="SAF" evidence="2">
    <location>
        <begin position="26"/>
        <end position="89"/>
    </location>
</feature>
<evidence type="ECO:0000313" key="4">
    <source>
        <dbReference type="Proteomes" id="UP000295578"/>
    </source>
</evidence>
<evidence type="ECO:0000259" key="2">
    <source>
        <dbReference type="SMART" id="SM00858"/>
    </source>
</evidence>
<sequence>MLSGVLLVAGCATAFAVMSVNAGDRRAVLVVRHDVPAGTVLTPDDIGTVHAAAPGSLHLISDADQEAVARRATSVPLSARTLLTWDMLAQRMFPPAGQAILGVALKPGRVPPGLVPGLQVQAYQVTDDQPEQQAAGQPEAVGGEPALPITLATVLTARQATNGEESVVELQLPKDDVPQVAAAAAADKVTLALVAGR</sequence>
<keyword evidence="1" id="KW-0732">Signal</keyword>
<protein>
    <recommendedName>
        <fullName evidence="2">SAF domain-containing protein</fullName>
    </recommendedName>
</protein>
<dbReference type="Pfam" id="PF08666">
    <property type="entry name" value="SAF"/>
    <property type="match status" value="1"/>
</dbReference>
<dbReference type="SMART" id="SM00858">
    <property type="entry name" value="SAF"/>
    <property type="match status" value="1"/>
</dbReference>
<gene>
    <name evidence="3" type="ORF">E1293_38270</name>
</gene>
<dbReference type="Proteomes" id="UP000295578">
    <property type="component" value="Unassembled WGS sequence"/>
</dbReference>
<organism evidence="3 4">
    <name type="scientific">Actinomadura darangshiensis</name>
    <dbReference type="NCBI Taxonomy" id="705336"/>
    <lineage>
        <taxon>Bacteria</taxon>
        <taxon>Bacillati</taxon>
        <taxon>Actinomycetota</taxon>
        <taxon>Actinomycetes</taxon>
        <taxon>Streptosporangiales</taxon>
        <taxon>Thermomonosporaceae</taxon>
        <taxon>Actinomadura</taxon>
    </lineage>
</organism>
<evidence type="ECO:0000313" key="3">
    <source>
        <dbReference type="EMBL" id="TDD67227.1"/>
    </source>
</evidence>
<dbReference type="EMBL" id="SMKY01000292">
    <property type="protein sequence ID" value="TDD67227.1"/>
    <property type="molecule type" value="Genomic_DNA"/>
</dbReference>
<proteinExistence type="predicted"/>
<evidence type="ECO:0000256" key="1">
    <source>
        <dbReference type="SAM" id="SignalP"/>
    </source>
</evidence>
<reference evidence="3 4" key="1">
    <citation type="submission" date="2019-03" db="EMBL/GenBank/DDBJ databases">
        <title>Draft genome sequences of novel Actinobacteria.</title>
        <authorList>
            <person name="Sahin N."/>
            <person name="Ay H."/>
            <person name="Saygin H."/>
        </authorList>
    </citation>
    <scope>NUCLEOTIDE SEQUENCE [LARGE SCALE GENOMIC DNA]</scope>
    <source>
        <strain evidence="3 4">DSM 45941</strain>
    </source>
</reference>
<dbReference type="AlphaFoldDB" id="A0A4V2YRY4"/>
<dbReference type="CDD" id="cd11614">
    <property type="entry name" value="SAF_CpaB_FlgA_like"/>
    <property type="match status" value="1"/>
</dbReference>